<proteinExistence type="predicted"/>
<keyword evidence="2" id="KW-0732">Signal</keyword>
<keyword evidence="1" id="KW-1133">Transmembrane helix</keyword>
<organism evidence="3 4">
    <name type="scientific">Hyphobacterium lacteum</name>
    <dbReference type="NCBI Taxonomy" id="3116575"/>
    <lineage>
        <taxon>Bacteria</taxon>
        <taxon>Pseudomonadati</taxon>
        <taxon>Pseudomonadota</taxon>
        <taxon>Alphaproteobacteria</taxon>
        <taxon>Maricaulales</taxon>
        <taxon>Maricaulaceae</taxon>
        <taxon>Hyphobacterium</taxon>
    </lineage>
</organism>
<keyword evidence="1" id="KW-0472">Membrane</keyword>
<evidence type="ECO:0000313" key="3">
    <source>
        <dbReference type="EMBL" id="MEE2525718.1"/>
    </source>
</evidence>
<dbReference type="RefSeq" id="WP_330198382.1">
    <property type="nucleotide sequence ID" value="NZ_JAZDRP010000003.1"/>
</dbReference>
<dbReference type="Proteomes" id="UP001354971">
    <property type="component" value="Unassembled WGS sequence"/>
</dbReference>
<feature type="chain" id="PRO_5047299264" evidence="2">
    <location>
        <begin position="21"/>
        <end position="329"/>
    </location>
</feature>
<feature type="signal peptide" evidence="2">
    <location>
        <begin position="1"/>
        <end position="20"/>
    </location>
</feature>
<accession>A0ABU7LPB2</accession>
<evidence type="ECO:0000313" key="4">
    <source>
        <dbReference type="Proteomes" id="UP001354971"/>
    </source>
</evidence>
<dbReference type="EMBL" id="JAZDRP010000003">
    <property type="protein sequence ID" value="MEE2525718.1"/>
    <property type="molecule type" value="Genomic_DNA"/>
</dbReference>
<gene>
    <name evidence="3" type="ORF">V0U79_05015</name>
</gene>
<comment type="caution">
    <text evidence="3">The sequence shown here is derived from an EMBL/GenBank/DDBJ whole genome shotgun (WGS) entry which is preliminary data.</text>
</comment>
<keyword evidence="1" id="KW-0812">Transmembrane</keyword>
<dbReference type="Gene3D" id="2.60.120.380">
    <property type="match status" value="1"/>
</dbReference>
<reference evidence="3 4" key="1">
    <citation type="submission" date="2024-01" db="EMBL/GenBank/DDBJ databases">
        <title>Hyphobacterium bacterium isolated from marine sediment.</title>
        <authorList>
            <person name="Zhao S."/>
        </authorList>
    </citation>
    <scope>NUCLEOTIDE SEQUENCE [LARGE SCALE GENOMIC DNA]</scope>
    <source>
        <strain evidence="4">HN65</strain>
    </source>
</reference>
<evidence type="ECO:0000256" key="2">
    <source>
        <dbReference type="SAM" id="SignalP"/>
    </source>
</evidence>
<protein>
    <submittedName>
        <fullName evidence="3">Uncharacterized protein</fullName>
    </submittedName>
</protein>
<feature type="transmembrane region" description="Helical" evidence="1">
    <location>
        <begin position="299"/>
        <end position="320"/>
    </location>
</feature>
<evidence type="ECO:0000256" key="1">
    <source>
        <dbReference type="SAM" id="Phobius"/>
    </source>
</evidence>
<sequence length="329" mass="35387">MMRFLLSVLAAMLLLSASTAAQQRLVAGEVTTLRLDDAGEALVRIDLDHAAAVELPVFAGPETVQAVFITPNGDTGIAPAQTLVLPAGRHQLAVSGGPAGEGETVIQVRPHFLPPNDAFEPNDTPETAREVELPFHQVVRLSHGDWDWFQVDPGRRGILGVHLLANRGGHYGPQIRVVDADGVELYLSPTDQGGWNGMRYVRVDSGPVFVGVTDSSPWADQQPDGFKALEIVRIEPMTSSSGRLITLSLETDDPSFFQLGLVGDALGMDVRAADEADRVATELAQVVRGEGFRSDGRNWIIWLIPALALASAIAGGVIILRKRRRAKSD</sequence>
<name>A0ABU7LPB2_9PROT</name>
<keyword evidence="4" id="KW-1185">Reference proteome</keyword>